<evidence type="ECO:0000256" key="6">
    <source>
        <dbReference type="PIRSR" id="PIRSR602403-1"/>
    </source>
</evidence>
<proteinExistence type="inferred from homology"/>
<evidence type="ECO:0000256" key="1">
    <source>
        <dbReference type="ARBA" id="ARBA00001971"/>
    </source>
</evidence>
<keyword evidence="7" id="KW-1133">Transmembrane helix</keyword>
<dbReference type="PANTHER" id="PTHR24304:SF2">
    <property type="entry name" value="24-HYDROXYCHOLESTEROL 7-ALPHA-HYDROXYLASE"/>
    <property type="match status" value="1"/>
</dbReference>
<keyword evidence="5 6" id="KW-0408">Iron</keyword>
<dbReference type="PRINTS" id="PR00465">
    <property type="entry name" value="EP450IV"/>
</dbReference>
<dbReference type="Gene3D" id="1.10.630.10">
    <property type="entry name" value="Cytochrome P450"/>
    <property type="match status" value="1"/>
</dbReference>
<evidence type="ECO:0000256" key="7">
    <source>
        <dbReference type="SAM" id="Phobius"/>
    </source>
</evidence>
<keyword evidence="4 6" id="KW-0479">Metal-binding</keyword>
<keyword evidence="7" id="KW-0812">Transmembrane</keyword>
<dbReference type="OrthoDB" id="1055148at2759"/>
<dbReference type="InterPro" id="IPR036396">
    <property type="entry name" value="Cyt_P450_sf"/>
</dbReference>
<dbReference type="EMBL" id="GL945430">
    <property type="protein sequence ID" value="EGO28828.1"/>
    <property type="molecule type" value="Genomic_DNA"/>
</dbReference>
<dbReference type="Proteomes" id="UP000008064">
    <property type="component" value="Unassembled WGS sequence"/>
</dbReference>
<dbReference type="InterPro" id="IPR001128">
    <property type="entry name" value="Cyt_P450"/>
</dbReference>
<dbReference type="GO" id="GO:0005506">
    <property type="term" value="F:iron ion binding"/>
    <property type="evidence" value="ECO:0007669"/>
    <property type="project" value="InterPro"/>
</dbReference>
<keyword evidence="7" id="KW-0472">Membrane</keyword>
<accession>F8NKV9</accession>
<dbReference type="InterPro" id="IPR050529">
    <property type="entry name" value="CYP450_sterol_14alpha_dmase"/>
</dbReference>
<dbReference type="AlphaFoldDB" id="F8NKV9"/>
<gene>
    <name evidence="8" type="ORF">SERLADRAFT_413563</name>
</gene>
<dbReference type="HOGENOM" id="CLU_033574_2_0_1"/>
<dbReference type="GO" id="GO:0020037">
    <property type="term" value="F:heme binding"/>
    <property type="evidence" value="ECO:0007669"/>
    <property type="project" value="InterPro"/>
</dbReference>
<keyword evidence="3 6" id="KW-0349">Heme</keyword>
<dbReference type="Pfam" id="PF00067">
    <property type="entry name" value="p450"/>
    <property type="match status" value="1"/>
</dbReference>
<evidence type="ECO:0000256" key="2">
    <source>
        <dbReference type="ARBA" id="ARBA00010617"/>
    </source>
</evidence>
<comment type="similarity">
    <text evidence="2">Belongs to the cytochrome P450 family.</text>
</comment>
<sequence>MSSYISSNVSHILDQIPQQSSAFVFGSGTIVASIVLIALSHFWISGSTKHVLRHTPFFGHLAFFTARHDFMDTTLKIAQQKLRKQNKDPQRGGIYDFHTVGHTVNVLHGETGRKLFFGDKNLSLYQGYLFLRGGFPTTSKLGEKIELDNSKLKERLLYFIRREYLTDVLPTIVSEITGELSKWGKTGEMDPYQRVYEFVFKLTCRLLVCTEFADNDKLRDHVRGLYWTIEDSANSFTNLVPWLRTRQKRAAAKATEELADIITNVINERKKTGRRENDPMQYQIDLGDRDADIIQYTFKILFAGSVNTAAIAAWALVYLSTHADQNKAVMEELQKAAHNTGMTGSLVEQLTHVPLDTWESEMPVLELVIKETIRLVFAIIALRRNINDPVMADGVKIAQGDFLAYFIHDIHLNPEIYPDPETWNPNRWVDNDSEKKTTYPFLGWGVARFPCTGMRMAKLEIKTIIALCIASYNFSSMDKSGELLRSDPEPDRNDWQRFMPLKPVRMGYERRA</sequence>
<organism>
    <name type="scientific">Serpula lacrymans var. lacrymans (strain S7.9)</name>
    <name type="common">Dry rot fungus</name>
    <dbReference type="NCBI Taxonomy" id="578457"/>
    <lineage>
        <taxon>Eukaryota</taxon>
        <taxon>Fungi</taxon>
        <taxon>Dikarya</taxon>
        <taxon>Basidiomycota</taxon>
        <taxon>Agaricomycotina</taxon>
        <taxon>Agaricomycetes</taxon>
        <taxon>Agaricomycetidae</taxon>
        <taxon>Boletales</taxon>
        <taxon>Coniophorineae</taxon>
        <taxon>Serpulaceae</taxon>
        <taxon>Serpula</taxon>
    </lineage>
</organism>
<dbReference type="InterPro" id="IPR002403">
    <property type="entry name" value="Cyt_P450_E_grp-IV"/>
</dbReference>
<name>F8NKV9_SERL9</name>
<dbReference type="GO" id="GO:0016705">
    <property type="term" value="F:oxidoreductase activity, acting on paired donors, with incorporation or reduction of molecular oxygen"/>
    <property type="evidence" value="ECO:0007669"/>
    <property type="project" value="InterPro"/>
</dbReference>
<dbReference type="PANTHER" id="PTHR24304">
    <property type="entry name" value="CYTOCHROME P450 FAMILY 7"/>
    <property type="match status" value="1"/>
</dbReference>
<evidence type="ECO:0000256" key="3">
    <source>
        <dbReference type="ARBA" id="ARBA00022617"/>
    </source>
</evidence>
<dbReference type="GeneID" id="18813178"/>
<protein>
    <recommendedName>
        <fullName evidence="9">Cytochrome P450</fullName>
    </recommendedName>
</protein>
<evidence type="ECO:0000313" key="8">
    <source>
        <dbReference type="EMBL" id="EGO28828.1"/>
    </source>
</evidence>
<evidence type="ECO:0000256" key="4">
    <source>
        <dbReference type="ARBA" id="ARBA00022723"/>
    </source>
</evidence>
<feature type="transmembrane region" description="Helical" evidence="7">
    <location>
        <begin position="21"/>
        <end position="44"/>
    </location>
</feature>
<comment type="cofactor">
    <cofactor evidence="1 6">
        <name>heme</name>
        <dbReference type="ChEBI" id="CHEBI:30413"/>
    </cofactor>
</comment>
<dbReference type="KEGG" id="sla:SERLADRAFT_413563"/>
<feature type="binding site" description="axial binding residue" evidence="6">
    <location>
        <position position="451"/>
    </location>
    <ligand>
        <name>heme</name>
        <dbReference type="ChEBI" id="CHEBI:30413"/>
    </ligand>
    <ligandPart>
        <name>Fe</name>
        <dbReference type="ChEBI" id="CHEBI:18248"/>
    </ligandPart>
</feature>
<reference evidence="8" key="1">
    <citation type="submission" date="2011-04" db="EMBL/GenBank/DDBJ databases">
        <title>Evolution of plant cell wall degrading machinery underlies the functional diversity of forest fungi.</title>
        <authorList>
            <consortium name="US DOE Joint Genome Institute (JGI-PGF)"/>
            <person name="Eastwood D.C."/>
            <person name="Floudas D."/>
            <person name="Binder M."/>
            <person name="Majcherczyk A."/>
            <person name="Schneider P."/>
            <person name="Aerts A."/>
            <person name="Asiegbu F.O."/>
            <person name="Baker S.E."/>
            <person name="Barry K."/>
            <person name="Bendiksby M."/>
            <person name="Blumentritt M."/>
            <person name="Coutinho P.M."/>
            <person name="Cullen D."/>
            <person name="Cullen D."/>
            <person name="Gathman A."/>
            <person name="Goodell B."/>
            <person name="Henrissat B."/>
            <person name="Ihrmark K."/>
            <person name="Kauserud H."/>
            <person name="Kohler A."/>
            <person name="LaButti K."/>
            <person name="Lapidus A."/>
            <person name="Lavin J.L."/>
            <person name="Lee Y.-H."/>
            <person name="Lindquist E."/>
            <person name="Lilly W."/>
            <person name="Lucas S."/>
            <person name="Morin E."/>
            <person name="Murat C."/>
            <person name="Oguiza J.A."/>
            <person name="Park J."/>
            <person name="Pisabarro A.G."/>
            <person name="Riley R."/>
            <person name="Rosling A."/>
            <person name="Salamov A."/>
            <person name="Schmidt O."/>
            <person name="Schmutz J."/>
            <person name="Skrede I."/>
            <person name="Stenlid J."/>
            <person name="Wiebenga A."/>
            <person name="Xie X."/>
            <person name="Kues U."/>
            <person name="Hibbett D.S."/>
            <person name="Hoffmeister D."/>
            <person name="Hogberg N."/>
            <person name="Martin F."/>
            <person name="Grigoriev I.V."/>
            <person name="Watkinson S.C."/>
        </authorList>
    </citation>
    <scope>NUCLEOTIDE SEQUENCE</scope>
    <source>
        <strain evidence="8">S7.9</strain>
    </source>
</reference>
<dbReference type="CDD" id="cd00302">
    <property type="entry name" value="cytochrome_P450"/>
    <property type="match status" value="1"/>
</dbReference>
<dbReference type="GO" id="GO:0004497">
    <property type="term" value="F:monooxygenase activity"/>
    <property type="evidence" value="ECO:0007669"/>
    <property type="project" value="InterPro"/>
</dbReference>
<evidence type="ECO:0000256" key="5">
    <source>
        <dbReference type="ARBA" id="ARBA00023004"/>
    </source>
</evidence>
<dbReference type="SUPFAM" id="SSF48264">
    <property type="entry name" value="Cytochrome P450"/>
    <property type="match status" value="1"/>
</dbReference>
<dbReference type="RefSeq" id="XP_007315027.1">
    <property type="nucleotide sequence ID" value="XM_007314965.1"/>
</dbReference>
<evidence type="ECO:0008006" key="9">
    <source>
        <dbReference type="Google" id="ProtNLM"/>
    </source>
</evidence>